<proteinExistence type="predicted"/>
<reference evidence="2" key="1">
    <citation type="submission" date="2017-05" db="EMBL/GenBank/DDBJ databases">
        <authorList>
            <person name="Song R."/>
            <person name="Chenine A.L."/>
            <person name="Ruprecht R.M."/>
        </authorList>
    </citation>
    <scope>NUCLEOTIDE SEQUENCE [LARGE SCALE GENOMIC DNA]</scope>
</reference>
<evidence type="ECO:0000313" key="1">
    <source>
        <dbReference type="EMBL" id="SMR43383.1"/>
    </source>
</evidence>
<dbReference type="AlphaFoldDB" id="A0A2H1FPX1"/>
<sequence>MSMRTASTESDLCAAQIIDAVLRTAASKVSAVTSVAMAKVSGAPAISPSAASIPSQDGTVQTTNATTTSVAVAPVATTAAMIPSQVGTVQAAHAVRVMHV</sequence>
<dbReference type="Proteomes" id="UP000245764">
    <property type="component" value="Chromosome 1"/>
</dbReference>
<organism evidence="1 2">
    <name type="scientific">Zymoseptoria tritici ST99CH_1E4</name>
    <dbReference type="NCBI Taxonomy" id="1276532"/>
    <lineage>
        <taxon>Eukaryota</taxon>
        <taxon>Fungi</taxon>
        <taxon>Dikarya</taxon>
        <taxon>Ascomycota</taxon>
        <taxon>Pezizomycotina</taxon>
        <taxon>Dothideomycetes</taxon>
        <taxon>Dothideomycetidae</taxon>
        <taxon>Mycosphaerellales</taxon>
        <taxon>Mycosphaerellaceae</taxon>
        <taxon>Zymoseptoria</taxon>
    </lineage>
</organism>
<accession>A0A2H1FPX1</accession>
<name>A0A2H1FPX1_ZYMTR</name>
<evidence type="ECO:0000313" key="2">
    <source>
        <dbReference type="Proteomes" id="UP000245764"/>
    </source>
</evidence>
<gene>
    <name evidence="1" type="ORF">ZT1E4_G2161</name>
</gene>
<protein>
    <submittedName>
        <fullName evidence="1">Uncharacterized protein</fullName>
    </submittedName>
</protein>
<dbReference type="EMBL" id="LT854253">
    <property type="protein sequence ID" value="SMR43383.1"/>
    <property type="molecule type" value="Genomic_DNA"/>
</dbReference>